<protein>
    <recommendedName>
        <fullName evidence="1">Alcohol dehydrogenase-like N-terminal domain-containing protein</fullName>
    </recommendedName>
</protein>
<reference evidence="2" key="2">
    <citation type="submission" date="2025-09" db="UniProtKB">
        <authorList>
            <consortium name="Ensembl"/>
        </authorList>
    </citation>
    <scope>IDENTIFICATION</scope>
</reference>
<dbReference type="Pfam" id="PF08240">
    <property type="entry name" value="ADH_N"/>
    <property type="match status" value="1"/>
</dbReference>
<dbReference type="InterPro" id="IPR011032">
    <property type="entry name" value="GroES-like_sf"/>
</dbReference>
<dbReference type="PANTHER" id="PTHR11695">
    <property type="entry name" value="ALCOHOL DEHYDROGENASE RELATED"/>
    <property type="match status" value="1"/>
</dbReference>
<accession>A0A8C7F4U1</accession>
<sequence length="207" mass="22670">LGFDRACLLIRRAPCVKTFLHGGQKRLFNTTSNSRMTIINDVFRFTKSAGLGTKEVILKVHAAGLNHIDASMRGGYGAATKAMKRDLLNINQSGSEFPLILGRDVSGVIIECFLDVVTHKQIGPRMQYNRVVLSVGRPKFLSHTEVAAAPYVSVRAWYALVNTGGLNKDNCAKKQQTHTRTCTSPANLRSTCLFPPLTPAVVPIHPI</sequence>
<feature type="domain" description="Alcohol dehydrogenase-like N-terminal" evidence="1">
    <location>
        <begin position="53"/>
        <end position="126"/>
    </location>
</feature>
<dbReference type="Gene3D" id="3.40.50.720">
    <property type="entry name" value="NAD(P)-binding Rossmann-like Domain"/>
    <property type="match status" value="1"/>
</dbReference>
<dbReference type="AlphaFoldDB" id="A0A8C7F4U1"/>
<evidence type="ECO:0000313" key="3">
    <source>
        <dbReference type="Proteomes" id="UP000694557"/>
    </source>
</evidence>
<dbReference type="InterPro" id="IPR013154">
    <property type="entry name" value="ADH-like_N"/>
</dbReference>
<dbReference type="InterPro" id="IPR050700">
    <property type="entry name" value="YIM1/Zinc_Alcohol_DH_Fams"/>
</dbReference>
<reference evidence="2" key="1">
    <citation type="submission" date="2025-08" db="UniProtKB">
        <authorList>
            <consortium name="Ensembl"/>
        </authorList>
    </citation>
    <scope>IDENTIFICATION</scope>
</reference>
<evidence type="ECO:0000259" key="1">
    <source>
        <dbReference type="Pfam" id="PF08240"/>
    </source>
</evidence>
<dbReference type="GO" id="GO:0005739">
    <property type="term" value="C:mitochondrion"/>
    <property type="evidence" value="ECO:0007669"/>
    <property type="project" value="TreeGrafter"/>
</dbReference>
<organism evidence="2 3">
    <name type="scientific">Oncorhynchus kisutch</name>
    <name type="common">Coho salmon</name>
    <name type="synonym">Salmo kisutch</name>
    <dbReference type="NCBI Taxonomy" id="8019"/>
    <lineage>
        <taxon>Eukaryota</taxon>
        <taxon>Metazoa</taxon>
        <taxon>Chordata</taxon>
        <taxon>Craniata</taxon>
        <taxon>Vertebrata</taxon>
        <taxon>Euteleostomi</taxon>
        <taxon>Actinopterygii</taxon>
        <taxon>Neopterygii</taxon>
        <taxon>Teleostei</taxon>
        <taxon>Protacanthopterygii</taxon>
        <taxon>Salmoniformes</taxon>
        <taxon>Salmonidae</taxon>
        <taxon>Salmoninae</taxon>
        <taxon>Oncorhynchus</taxon>
    </lineage>
</organism>
<dbReference type="Ensembl" id="ENSOKIT00005014712.1">
    <property type="protein sequence ID" value="ENSOKIP00005013800.1"/>
    <property type="gene ID" value="ENSOKIG00005006252.1"/>
</dbReference>
<dbReference type="PANTHER" id="PTHR11695:SF294">
    <property type="entry name" value="RETICULON-4-INTERACTING PROTEIN 1, MITOCHONDRIAL"/>
    <property type="match status" value="1"/>
</dbReference>
<evidence type="ECO:0000313" key="2">
    <source>
        <dbReference type="Ensembl" id="ENSOKIP00005013800.1"/>
    </source>
</evidence>
<dbReference type="Proteomes" id="UP000694557">
    <property type="component" value="Unassembled WGS sequence"/>
</dbReference>
<dbReference type="Gene3D" id="3.90.180.10">
    <property type="entry name" value="Medium-chain alcohol dehydrogenases, catalytic domain"/>
    <property type="match status" value="1"/>
</dbReference>
<proteinExistence type="predicted"/>
<dbReference type="SUPFAM" id="SSF50129">
    <property type="entry name" value="GroES-like"/>
    <property type="match status" value="1"/>
</dbReference>
<name>A0A8C7F4U1_ONCKI</name>
<dbReference type="GeneTree" id="ENSGT01060000252874"/>
<keyword evidence="3" id="KW-1185">Reference proteome</keyword>